<dbReference type="GO" id="GO:0030687">
    <property type="term" value="C:preribosome, large subunit precursor"/>
    <property type="evidence" value="ECO:0007669"/>
    <property type="project" value="TreeGrafter"/>
</dbReference>
<dbReference type="GO" id="GO:0000470">
    <property type="term" value="P:maturation of LSU-rRNA"/>
    <property type="evidence" value="ECO:0007669"/>
    <property type="project" value="TreeGrafter"/>
</dbReference>
<sequence length="538" mass="62201">MAAIHQNKGSKLQVVPWYNKKEWQETYHQAYSEDLELQEKAYTQMCIWKTRYPNLPLGVECTMDILYVRLCDKQSDGSASTASYQHRDLQLLYSTAVMRFLNHLTVITTYKDSMYKMAEENRIPDWLINLRHEAAHGNSVPALYLLRQASDVILQWLQDNYWEVEAGIMTDHISDGQAKRQSCCRKITELLELWVVLKVNYWARKRTIDKIPEEDIRFRKRAMELANEEGIGIKRSAGKGTAKQVTASPAKPDDYNEIIEEEEEMDLDESGIEVYTHKIKTAFDPLLRCLFLPLRKKPYSKNFYKECLIDCLVKFEGFCPNMGFKNFSETELSQLMWLQWQLWTEVMVALQAHRMLHCLLSRLMALGTSSAHVWLRLFTTLLSGDPPPPPPYWGGEVVCLLLADSLPCHIDPQVLARRLRLKQSPYDLKPPTAQDIQVLQKLAHQAVENPSLFTASYVKSLLRYWEDGLSDKSMALLIELTQIYSGTQPRKGKSLEKVYTMASLLDQGLVVSEDEEENTQSQDILPWQIYSGDADWLR</sequence>
<feature type="non-terminal residue" evidence="2">
    <location>
        <position position="538"/>
    </location>
</feature>
<dbReference type="InterPro" id="IPR007174">
    <property type="entry name" value="Las1"/>
</dbReference>
<organism evidence="2">
    <name type="scientific">Homalodisca liturata</name>
    <dbReference type="NCBI Taxonomy" id="320908"/>
    <lineage>
        <taxon>Eukaryota</taxon>
        <taxon>Metazoa</taxon>
        <taxon>Ecdysozoa</taxon>
        <taxon>Arthropoda</taxon>
        <taxon>Hexapoda</taxon>
        <taxon>Insecta</taxon>
        <taxon>Pterygota</taxon>
        <taxon>Neoptera</taxon>
        <taxon>Paraneoptera</taxon>
        <taxon>Hemiptera</taxon>
        <taxon>Auchenorrhyncha</taxon>
        <taxon>Membracoidea</taxon>
        <taxon>Cicadellidae</taxon>
        <taxon>Cicadellinae</taxon>
        <taxon>Proconiini</taxon>
        <taxon>Homalodisca</taxon>
    </lineage>
</organism>
<dbReference type="EMBL" id="GECU01028982">
    <property type="protein sequence ID" value="JAS78724.1"/>
    <property type="molecule type" value="Transcribed_RNA"/>
</dbReference>
<dbReference type="GO" id="GO:0090730">
    <property type="term" value="C:Las1 complex"/>
    <property type="evidence" value="ECO:0007669"/>
    <property type="project" value="InterPro"/>
</dbReference>
<dbReference type="GO" id="GO:0000460">
    <property type="term" value="P:maturation of 5.8S rRNA"/>
    <property type="evidence" value="ECO:0007669"/>
    <property type="project" value="TreeGrafter"/>
</dbReference>
<evidence type="ECO:0000313" key="2">
    <source>
        <dbReference type="EMBL" id="JAS92088.1"/>
    </source>
</evidence>
<dbReference type="Pfam" id="PF04031">
    <property type="entry name" value="Las1"/>
    <property type="match status" value="1"/>
</dbReference>
<evidence type="ECO:0000313" key="1">
    <source>
        <dbReference type="EMBL" id="JAS78724.1"/>
    </source>
</evidence>
<dbReference type="PANTHER" id="PTHR15002:SF0">
    <property type="entry name" value="RIBOSOMAL BIOGENESIS PROTEIN LAS1L"/>
    <property type="match status" value="1"/>
</dbReference>
<dbReference type="EMBL" id="GECU01015618">
    <property type="protein sequence ID" value="JAS92088.1"/>
    <property type="molecule type" value="Transcribed_RNA"/>
</dbReference>
<evidence type="ECO:0008006" key="3">
    <source>
        <dbReference type="Google" id="ProtNLM"/>
    </source>
</evidence>
<protein>
    <recommendedName>
        <fullName evidence="3">Ribosomal biogenesis protein LAS1L</fullName>
    </recommendedName>
</protein>
<proteinExistence type="predicted"/>
<dbReference type="GO" id="GO:0004519">
    <property type="term" value="F:endonuclease activity"/>
    <property type="evidence" value="ECO:0007669"/>
    <property type="project" value="InterPro"/>
</dbReference>
<accession>A0A1B6IYR7</accession>
<reference evidence="2" key="1">
    <citation type="submission" date="2015-11" db="EMBL/GenBank/DDBJ databases">
        <title>De novo transcriptome assembly of four potential Pierce s Disease insect vectors from Arizona vineyards.</title>
        <authorList>
            <person name="Tassone E.E."/>
        </authorList>
    </citation>
    <scope>NUCLEOTIDE SEQUENCE</scope>
</reference>
<dbReference type="AlphaFoldDB" id="A0A1B6IYR7"/>
<gene>
    <name evidence="2" type="ORF">g.40062</name>
    <name evidence="1" type="ORF">g.40063</name>
</gene>
<name>A0A1B6IYR7_9HEMI</name>
<dbReference type="PANTHER" id="PTHR15002">
    <property type="entry name" value="RIBOSOMAL BIOGENESIS PROTEIN LAS1L"/>
    <property type="match status" value="1"/>
</dbReference>